<feature type="transmembrane region" description="Helical" evidence="2">
    <location>
        <begin position="36"/>
        <end position="54"/>
    </location>
</feature>
<sequence>MDAQHAVTTAVREFGSPATIGPALRAELLRPHLQQLSTALLLVGAVVGLGWRTVLDHAPPMPWSVHTRPAILLALDTGAEYTGPAALGLAALGLLLLVTPTHLRALTGWRPHGQRWATYASIRSRSPHRGAGGHLSRRAGRARTSLADLAGGRVGRAAHAGDHTRRDTTAARDRLPGPRELTPPAPSGLARTPGPRQDGSRPAR</sequence>
<name>A0ABP9Q3S7_9PSEU</name>
<dbReference type="Proteomes" id="UP001428817">
    <property type="component" value="Unassembled WGS sequence"/>
</dbReference>
<feature type="region of interest" description="Disordered" evidence="1">
    <location>
        <begin position="123"/>
        <end position="204"/>
    </location>
</feature>
<keyword evidence="2" id="KW-0812">Transmembrane</keyword>
<organism evidence="3 4">
    <name type="scientific">Pseudonocardia eucalypti</name>
    <dbReference type="NCBI Taxonomy" id="648755"/>
    <lineage>
        <taxon>Bacteria</taxon>
        <taxon>Bacillati</taxon>
        <taxon>Actinomycetota</taxon>
        <taxon>Actinomycetes</taxon>
        <taxon>Pseudonocardiales</taxon>
        <taxon>Pseudonocardiaceae</taxon>
        <taxon>Pseudonocardia</taxon>
    </lineage>
</organism>
<keyword evidence="2" id="KW-0472">Membrane</keyword>
<gene>
    <name evidence="3" type="ORF">GCM10023321_32010</name>
</gene>
<accession>A0ABP9Q3S7</accession>
<evidence type="ECO:0000256" key="1">
    <source>
        <dbReference type="SAM" id="MobiDB-lite"/>
    </source>
</evidence>
<keyword evidence="2" id="KW-1133">Transmembrane helix</keyword>
<protein>
    <submittedName>
        <fullName evidence="3">Uncharacterized protein</fullName>
    </submittedName>
</protein>
<evidence type="ECO:0000313" key="4">
    <source>
        <dbReference type="Proteomes" id="UP001428817"/>
    </source>
</evidence>
<feature type="transmembrane region" description="Helical" evidence="2">
    <location>
        <begin position="85"/>
        <end position="106"/>
    </location>
</feature>
<comment type="caution">
    <text evidence="3">The sequence shown here is derived from an EMBL/GenBank/DDBJ whole genome shotgun (WGS) entry which is preliminary data.</text>
</comment>
<feature type="compositionally biased region" description="Basic and acidic residues" evidence="1">
    <location>
        <begin position="159"/>
        <end position="177"/>
    </location>
</feature>
<keyword evidence="4" id="KW-1185">Reference proteome</keyword>
<evidence type="ECO:0000313" key="3">
    <source>
        <dbReference type="EMBL" id="GAA5156370.1"/>
    </source>
</evidence>
<evidence type="ECO:0000256" key="2">
    <source>
        <dbReference type="SAM" id="Phobius"/>
    </source>
</evidence>
<proteinExistence type="predicted"/>
<dbReference type="EMBL" id="BAABJP010000011">
    <property type="protein sequence ID" value="GAA5156370.1"/>
    <property type="molecule type" value="Genomic_DNA"/>
</dbReference>
<reference evidence="4" key="1">
    <citation type="journal article" date="2019" name="Int. J. Syst. Evol. Microbiol.">
        <title>The Global Catalogue of Microorganisms (GCM) 10K type strain sequencing project: providing services to taxonomists for standard genome sequencing and annotation.</title>
        <authorList>
            <consortium name="The Broad Institute Genomics Platform"/>
            <consortium name="The Broad Institute Genome Sequencing Center for Infectious Disease"/>
            <person name="Wu L."/>
            <person name="Ma J."/>
        </authorList>
    </citation>
    <scope>NUCLEOTIDE SEQUENCE [LARGE SCALE GENOMIC DNA]</scope>
    <source>
        <strain evidence="4">JCM 18303</strain>
    </source>
</reference>